<organism evidence="1 2">
    <name type="scientific">Hymenoscyphus fraxineus</name>
    <dbReference type="NCBI Taxonomy" id="746836"/>
    <lineage>
        <taxon>Eukaryota</taxon>
        <taxon>Fungi</taxon>
        <taxon>Dikarya</taxon>
        <taxon>Ascomycota</taxon>
        <taxon>Pezizomycotina</taxon>
        <taxon>Leotiomycetes</taxon>
        <taxon>Helotiales</taxon>
        <taxon>Helotiaceae</taxon>
        <taxon>Hymenoscyphus</taxon>
    </lineage>
</organism>
<dbReference type="EMBL" id="CAJVRL010000044">
    <property type="protein sequence ID" value="CAG8951779.1"/>
    <property type="molecule type" value="Genomic_DNA"/>
</dbReference>
<evidence type="ECO:0000313" key="1">
    <source>
        <dbReference type="EMBL" id="CAG8951779.1"/>
    </source>
</evidence>
<reference evidence="1" key="1">
    <citation type="submission" date="2021-07" db="EMBL/GenBank/DDBJ databases">
        <authorList>
            <person name="Durling M."/>
        </authorList>
    </citation>
    <scope>NUCLEOTIDE SEQUENCE</scope>
</reference>
<dbReference type="AlphaFoldDB" id="A0A9N9KQ12"/>
<name>A0A9N9KQ12_9HELO</name>
<sequence>MLAIESANQEAGLIEATSAWDAMSNPVKPPPLGEALKKSARSLVGQETTVFASSRIAASGPIWVLVVLNRDRQRFQKLNQFYGD</sequence>
<dbReference type="Proteomes" id="UP000696280">
    <property type="component" value="Unassembled WGS sequence"/>
</dbReference>
<evidence type="ECO:0000313" key="2">
    <source>
        <dbReference type="Proteomes" id="UP000696280"/>
    </source>
</evidence>
<proteinExistence type="predicted"/>
<comment type="caution">
    <text evidence="1">The sequence shown here is derived from an EMBL/GenBank/DDBJ whole genome shotgun (WGS) entry which is preliminary data.</text>
</comment>
<accession>A0A9N9KQ12</accession>
<gene>
    <name evidence="1" type="ORF">HYFRA_00005583</name>
</gene>
<protein>
    <submittedName>
        <fullName evidence="1">Uncharacterized protein</fullName>
    </submittedName>
</protein>
<keyword evidence="2" id="KW-1185">Reference proteome</keyword>